<protein>
    <submittedName>
        <fullName evidence="2">Uncharacterized protein</fullName>
    </submittedName>
</protein>
<reference evidence="2" key="1">
    <citation type="journal article" date="2021" name="Proc. Natl. Acad. Sci. U.S.A.">
        <title>A Catalog of Tens of Thousands of Viruses from Human Metagenomes Reveals Hidden Associations with Chronic Diseases.</title>
        <authorList>
            <person name="Tisza M.J."/>
            <person name="Buck C.B."/>
        </authorList>
    </citation>
    <scope>NUCLEOTIDE SEQUENCE</scope>
    <source>
        <strain evidence="2">CtIKM86</strain>
    </source>
</reference>
<feature type="transmembrane region" description="Helical" evidence="1">
    <location>
        <begin position="720"/>
        <end position="742"/>
    </location>
</feature>
<name>A0A8S5SNL4_9CAUD</name>
<keyword evidence="1" id="KW-1133">Transmembrane helix</keyword>
<dbReference type="EMBL" id="BK032631">
    <property type="protein sequence ID" value="DAF52279.1"/>
    <property type="molecule type" value="Genomic_DNA"/>
</dbReference>
<feature type="transmembrane region" description="Helical" evidence="1">
    <location>
        <begin position="793"/>
        <end position="815"/>
    </location>
</feature>
<feature type="transmembrane region" description="Helical" evidence="1">
    <location>
        <begin position="754"/>
        <end position="787"/>
    </location>
</feature>
<organism evidence="2">
    <name type="scientific">Podoviridae sp. ctIKM86</name>
    <dbReference type="NCBI Taxonomy" id="2827729"/>
    <lineage>
        <taxon>Viruses</taxon>
        <taxon>Duplodnaviria</taxon>
        <taxon>Heunggongvirae</taxon>
        <taxon>Uroviricota</taxon>
        <taxon>Caudoviricetes</taxon>
    </lineage>
</organism>
<keyword evidence="1" id="KW-0812">Transmembrane</keyword>
<accession>A0A8S5SNL4</accession>
<evidence type="ECO:0000313" key="2">
    <source>
        <dbReference type="EMBL" id="DAF52279.1"/>
    </source>
</evidence>
<evidence type="ECO:0000256" key="1">
    <source>
        <dbReference type="SAM" id="Phobius"/>
    </source>
</evidence>
<keyword evidence="1" id="KW-0472">Membrane</keyword>
<proteinExistence type="predicted"/>
<sequence length="955" mass="106885">MAHYDVFAFSTAASSIEMSDHRYTSWAGSAATNWALTSDEPIYANYFISNLFSSLAFKLKNGVRWAITSGYADAIGFRADTGNAYAGTKRDIGTAIQNYLTDVTSNSNCSIHSWQVTTNSLQVALDGYLFGAYHDLYSNNTYTQHFDETTGVIEVTFSNGEKLTLRTKMTSLTKGKFTYLIDNPKFKYNNYDIYEDEPKYIEEFYYYDKATLYSLTTYPTKEDEDGNIVEDTDALPLGMFRYVYNRGTTVTTPKGVVTVQADTPASNTVLNINYGESVDDSNIIWRNVSYVVDGSDLALEKIIQIWAISQLTFHMVPIPWSPVKESSLYIDKNSNKYKQCVNYLKHIFSTDVYSMIYKNIEETPNQQELANAYMMWGVNLNNKTQSGKKYLFILFKQIYQHYLVQRGLSAENIKDEWYTKQATLVTKFGPRQQTVISNHLMDLNGYISWYSYSGTVARGICWTGIVSRSVKGVAQAGAKKGQYFVEPCAVTSEPYVKKDTITTVTKPSGSGGDPNATVEDTKTITHTYYLTSPGVAFRYQDTNETYQEICVYNLTLYNPVGHYGIGNLFATIDATLINTAASFDYCMSKGEPIYKDNRTTIDSYGRPPEVIGYTYKYDPKFMVGMAAGNQYVYDNAGSVYLGYQNVYQNVVIDFQTVNNQSVTFKPSIADDDSGFIIPFDLTMMENFPMSELNDLVTKGTYLIAESYHFEQPHYKGYKKWLAIVVTIIVIIIVIIVSIVTWGQGTAPASKIGAAICTAVGAAVGTITYIVLMALCKILVAFVVAFLAKVLAKAIFGNSFIGTMFQIIITLVVCYYDAGGTLSGLSDYASSFEGAASIASTTLKGTADYFNTKNKSLTDEYNKFNSLDQQNQEQYNQKNKLLSSRMAELYNQTSNFNVSNYVNAITTRQTSPIYDGILSGPTWNNALISYTDYSIDALTTELIDVDRYLEVDQAII</sequence>